<dbReference type="Pfam" id="PF12146">
    <property type="entry name" value="Hydrolase_4"/>
    <property type="match status" value="1"/>
</dbReference>
<gene>
    <name evidence="2" type="ORF">JY651_20675</name>
</gene>
<accession>A0ABX7P9T9</accession>
<evidence type="ECO:0000259" key="1">
    <source>
        <dbReference type="Pfam" id="PF12146"/>
    </source>
</evidence>
<dbReference type="SUPFAM" id="SSF53474">
    <property type="entry name" value="alpha/beta-Hydrolases"/>
    <property type="match status" value="1"/>
</dbReference>
<protein>
    <submittedName>
        <fullName evidence="2">Alpha/beta hydrolase</fullName>
    </submittedName>
</protein>
<dbReference type="GO" id="GO:0016787">
    <property type="term" value="F:hydrolase activity"/>
    <property type="evidence" value="ECO:0007669"/>
    <property type="project" value="UniProtKB-KW"/>
</dbReference>
<feature type="domain" description="Serine aminopeptidase S33" evidence="1">
    <location>
        <begin position="52"/>
        <end position="133"/>
    </location>
</feature>
<evidence type="ECO:0000313" key="3">
    <source>
        <dbReference type="Proteomes" id="UP000662747"/>
    </source>
</evidence>
<keyword evidence="3" id="KW-1185">Reference proteome</keyword>
<dbReference type="Proteomes" id="UP000662747">
    <property type="component" value="Chromosome"/>
</dbReference>
<name>A0ABX7P9T9_9BACT</name>
<dbReference type="InterPro" id="IPR022742">
    <property type="entry name" value="Hydrolase_4"/>
</dbReference>
<dbReference type="InterPro" id="IPR029058">
    <property type="entry name" value="AB_hydrolase_fold"/>
</dbReference>
<dbReference type="RefSeq" id="WP_206728704.1">
    <property type="nucleotide sequence ID" value="NZ_CP071090.1"/>
</dbReference>
<dbReference type="EMBL" id="CP071090">
    <property type="protein sequence ID" value="QSQ27177.1"/>
    <property type="molecule type" value="Genomic_DNA"/>
</dbReference>
<sequence length="276" mass="30532">MQALTEAPGYLTQGEHSLYFVHHRAPGGSRAAVLLVGPLGLERAHAYIVWTRWARHLASRGVDALRLDYRGCGESTGRFEDMTLPRWEEDVRAGLDYLRRECPGVPVVLHGLRLGALLAARVFQQERAEGLLLWDPPESGRAHLMEVLRRKVAADNLEGTGGTARSREDYVAELEAGGFMEVEGFPWSRGLWRSAESYDLALPSKDDARPWRVVHLDGRPAERCLAPGHGRSVRTPRPFFWTTSNRLLPDLGELFDDGASFASGVGAVDVTKGGRP</sequence>
<keyword evidence="2" id="KW-0378">Hydrolase</keyword>
<reference evidence="2 3" key="1">
    <citation type="submission" date="2021-02" db="EMBL/GenBank/DDBJ databases">
        <title>De Novo genome assembly of isolated myxobacteria.</title>
        <authorList>
            <person name="Stevens D.C."/>
        </authorList>
    </citation>
    <scope>NUCLEOTIDE SEQUENCE [LARGE SCALE GENOMIC DNA]</scope>
    <source>
        <strain evidence="3">SCPEA02</strain>
    </source>
</reference>
<dbReference type="Gene3D" id="3.40.50.1820">
    <property type="entry name" value="alpha/beta hydrolase"/>
    <property type="match status" value="1"/>
</dbReference>
<organism evidence="2 3">
    <name type="scientific">Pyxidicoccus parkwayensis</name>
    <dbReference type="NCBI Taxonomy" id="2813578"/>
    <lineage>
        <taxon>Bacteria</taxon>
        <taxon>Pseudomonadati</taxon>
        <taxon>Myxococcota</taxon>
        <taxon>Myxococcia</taxon>
        <taxon>Myxococcales</taxon>
        <taxon>Cystobacterineae</taxon>
        <taxon>Myxococcaceae</taxon>
        <taxon>Pyxidicoccus</taxon>
    </lineage>
</organism>
<proteinExistence type="predicted"/>
<evidence type="ECO:0000313" key="2">
    <source>
        <dbReference type="EMBL" id="QSQ27177.1"/>
    </source>
</evidence>